<name>Q6H834_ORYSJ</name>
<accession>Q6H834</accession>
<feature type="compositionally biased region" description="Low complexity" evidence="1">
    <location>
        <begin position="9"/>
        <end position="23"/>
    </location>
</feature>
<protein>
    <submittedName>
        <fullName evidence="2">Uncharacterized protein</fullName>
    </submittedName>
</protein>
<reference evidence="3" key="2">
    <citation type="journal article" date="2008" name="Nucleic Acids Res.">
        <title>The rice annotation project database (RAP-DB): 2008 update.</title>
        <authorList>
            <consortium name="The rice annotation project (RAP)"/>
        </authorList>
    </citation>
    <scope>GENOME REANNOTATION</scope>
    <source>
        <strain evidence="3">cv. Nipponbare</strain>
    </source>
</reference>
<reference evidence="3" key="1">
    <citation type="journal article" date="2005" name="Nature">
        <title>The map-based sequence of the rice genome.</title>
        <authorList>
            <consortium name="International rice genome sequencing project (IRGSP)"/>
            <person name="Matsumoto T."/>
            <person name="Wu J."/>
            <person name="Kanamori H."/>
            <person name="Katayose Y."/>
            <person name="Fujisawa M."/>
            <person name="Namiki N."/>
            <person name="Mizuno H."/>
            <person name="Yamamoto K."/>
            <person name="Antonio B.A."/>
            <person name="Baba T."/>
            <person name="Sakata K."/>
            <person name="Nagamura Y."/>
            <person name="Aoki H."/>
            <person name="Arikawa K."/>
            <person name="Arita K."/>
            <person name="Bito T."/>
            <person name="Chiden Y."/>
            <person name="Fujitsuka N."/>
            <person name="Fukunaka R."/>
            <person name="Hamada M."/>
            <person name="Harada C."/>
            <person name="Hayashi A."/>
            <person name="Hijishita S."/>
            <person name="Honda M."/>
            <person name="Hosokawa S."/>
            <person name="Ichikawa Y."/>
            <person name="Idonuma A."/>
            <person name="Iijima M."/>
            <person name="Ikeda M."/>
            <person name="Ikeno M."/>
            <person name="Ito K."/>
            <person name="Ito S."/>
            <person name="Ito T."/>
            <person name="Ito Y."/>
            <person name="Ito Y."/>
            <person name="Iwabuchi A."/>
            <person name="Kamiya K."/>
            <person name="Karasawa W."/>
            <person name="Kurita K."/>
            <person name="Katagiri S."/>
            <person name="Kikuta A."/>
            <person name="Kobayashi H."/>
            <person name="Kobayashi N."/>
            <person name="Machita K."/>
            <person name="Maehara T."/>
            <person name="Masukawa M."/>
            <person name="Mizubayashi T."/>
            <person name="Mukai Y."/>
            <person name="Nagasaki H."/>
            <person name="Nagata Y."/>
            <person name="Naito S."/>
            <person name="Nakashima M."/>
            <person name="Nakama Y."/>
            <person name="Nakamichi Y."/>
            <person name="Nakamura M."/>
            <person name="Meguro A."/>
            <person name="Negishi M."/>
            <person name="Ohta I."/>
            <person name="Ohta T."/>
            <person name="Okamoto M."/>
            <person name="Ono N."/>
            <person name="Saji S."/>
            <person name="Sakaguchi M."/>
            <person name="Sakai K."/>
            <person name="Shibata M."/>
            <person name="Shimokawa T."/>
            <person name="Song J."/>
            <person name="Takazaki Y."/>
            <person name="Terasawa K."/>
            <person name="Tsugane M."/>
            <person name="Tsuji K."/>
            <person name="Ueda S."/>
            <person name="Waki K."/>
            <person name="Yamagata H."/>
            <person name="Yamamoto M."/>
            <person name="Yamamoto S."/>
            <person name="Yamane H."/>
            <person name="Yoshiki S."/>
            <person name="Yoshihara R."/>
            <person name="Yukawa K."/>
            <person name="Zhong H."/>
            <person name="Yano M."/>
            <person name="Yuan Q."/>
            <person name="Ouyang S."/>
            <person name="Liu J."/>
            <person name="Jones K.M."/>
            <person name="Gansberger K."/>
            <person name="Moffat K."/>
            <person name="Hill J."/>
            <person name="Bera J."/>
            <person name="Fadrosh D."/>
            <person name="Jin S."/>
            <person name="Johri S."/>
            <person name="Kim M."/>
            <person name="Overton L."/>
            <person name="Reardon M."/>
            <person name="Tsitrin T."/>
            <person name="Vuong H."/>
            <person name="Weaver B."/>
            <person name="Ciecko A."/>
            <person name="Tallon L."/>
            <person name="Jackson J."/>
            <person name="Pai G."/>
            <person name="Aken S.V."/>
            <person name="Utterback T."/>
            <person name="Reidmuller S."/>
            <person name="Feldblyum T."/>
            <person name="Hsiao J."/>
            <person name="Zismann V."/>
            <person name="Iobst S."/>
            <person name="de Vazeille A.R."/>
            <person name="Buell C.R."/>
            <person name="Ying K."/>
            <person name="Li Y."/>
            <person name="Lu T."/>
            <person name="Huang Y."/>
            <person name="Zhao Q."/>
            <person name="Feng Q."/>
            <person name="Zhang L."/>
            <person name="Zhu J."/>
            <person name="Weng Q."/>
            <person name="Mu J."/>
            <person name="Lu Y."/>
            <person name="Fan D."/>
            <person name="Liu Y."/>
            <person name="Guan J."/>
            <person name="Zhang Y."/>
            <person name="Yu S."/>
            <person name="Liu X."/>
            <person name="Zhang Y."/>
            <person name="Hong G."/>
            <person name="Han B."/>
            <person name="Choisne N."/>
            <person name="Demange N."/>
            <person name="Orjeda G."/>
            <person name="Samain S."/>
            <person name="Cattolico L."/>
            <person name="Pelletier E."/>
            <person name="Couloux A."/>
            <person name="Segurens B."/>
            <person name="Wincker P."/>
            <person name="D'Hont A."/>
            <person name="Scarpelli C."/>
            <person name="Weissenbach J."/>
            <person name="Salanoubat M."/>
            <person name="Quetier F."/>
            <person name="Yu Y."/>
            <person name="Kim H.R."/>
            <person name="Rambo T."/>
            <person name="Currie J."/>
            <person name="Collura K."/>
            <person name="Luo M."/>
            <person name="Yang T."/>
            <person name="Ammiraju J.S.S."/>
            <person name="Engler F."/>
            <person name="Soderlund C."/>
            <person name="Wing R.A."/>
            <person name="Palmer L.E."/>
            <person name="de la Bastide M."/>
            <person name="Spiegel L."/>
            <person name="Nascimento L."/>
            <person name="Zutavern T."/>
            <person name="O'Shaughnessy A."/>
            <person name="Dike S."/>
            <person name="Dedhia N."/>
            <person name="Preston R."/>
            <person name="Balija V."/>
            <person name="McCombie W.R."/>
            <person name="Chow T."/>
            <person name="Chen H."/>
            <person name="Chung M."/>
            <person name="Chen C."/>
            <person name="Shaw J."/>
            <person name="Wu H."/>
            <person name="Hsiao K."/>
            <person name="Chao Y."/>
            <person name="Chu M."/>
            <person name="Cheng C."/>
            <person name="Hour A."/>
            <person name="Lee P."/>
            <person name="Lin S."/>
            <person name="Lin Y."/>
            <person name="Liou J."/>
            <person name="Liu S."/>
            <person name="Hsing Y."/>
            <person name="Raghuvanshi S."/>
            <person name="Mohanty A."/>
            <person name="Bharti A.K."/>
            <person name="Gaur A."/>
            <person name="Gupta V."/>
            <person name="Kumar D."/>
            <person name="Ravi V."/>
            <person name="Vij S."/>
            <person name="Kapur A."/>
            <person name="Khurana P."/>
            <person name="Khurana P."/>
            <person name="Khurana J.P."/>
            <person name="Tyagi A.K."/>
            <person name="Gaikwad K."/>
            <person name="Singh A."/>
            <person name="Dalal V."/>
            <person name="Srivastava S."/>
            <person name="Dixit A."/>
            <person name="Pal A.K."/>
            <person name="Ghazi I.A."/>
            <person name="Yadav M."/>
            <person name="Pandit A."/>
            <person name="Bhargava A."/>
            <person name="Sureshbabu K."/>
            <person name="Batra K."/>
            <person name="Sharma T.R."/>
            <person name="Mohapatra T."/>
            <person name="Singh N.K."/>
            <person name="Messing J."/>
            <person name="Nelson A.B."/>
            <person name="Fuks G."/>
            <person name="Kavchok S."/>
            <person name="Keizer G."/>
            <person name="Linton E."/>
            <person name="Llaca V."/>
            <person name="Song R."/>
            <person name="Tanyolac B."/>
            <person name="Young S."/>
            <person name="Ho-Il K."/>
            <person name="Hahn J.H."/>
            <person name="Sangsakoo G."/>
            <person name="Vanavichit A."/>
            <person name="de Mattos Luiz.A.T."/>
            <person name="Zimmer P.D."/>
            <person name="Malone G."/>
            <person name="Dellagostin O."/>
            <person name="de Oliveira A.C."/>
            <person name="Bevan M."/>
            <person name="Bancroft I."/>
            <person name="Minx P."/>
            <person name="Cordum H."/>
            <person name="Wilson R."/>
            <person name="Cheng Z."/>
            <person name="Jin W."/>
            <person name="Jiang J."/>
            <person name="Leong S.A."/>
            <person name="Iwama H."/>
            <person name="Gojobori T."/>
            <person name="Itoh T."/>
            <person name="Niimura Y."/>
            <person name="Fujii Y."/>
            <person name="Habara T."/>
            <person name="Sakai H."/>
            <person name="Sato Y."/>
            <person name="Wilson G."/>
            <person name="Kumar K."/>
            <person name="McCouch S."/>
            <person name="Juretic N."/>
            <person name="Hoen D."/>
            <person name="Wright S."/>
            <person name="Bruskiewich R."/>
            <person name="Bureau T."/>
            <person name="Miyao A."/>
            <person name="Hirochika H."/>
            <person name="Nishikawa T."/>
            <person name="Kadowaki K."/>
            <person name="Sugiura M."/>
            <person name="Burr B."/>
            <person name="Sasaki T."/>
        </authorList>
    </citation>
    <scope>NUCLEOTIDE SEQUENCE [LARGE SCALE GENOMIC DNA]</scope>
    <source>
        <strain evidence="3">cv. Nipponbare</strain>
    </source>
</reference>
<gene>
    <name evidence="2" type="primary">OJ1267_F10.19</name>
</gene>
<dbReference type="EMBL" id="AP004085">
    <property type="protein sequence ID" value="BAD25115.1"/>
    <property type="molecule type" value="Genomic_DNA"/>
</dbReference>
<dbReference type="Proteomes" id="UP000000763">
    <property type="component" value="Chromosome 2"/>
</dbReference>
<dbReference type="AlphaFoldDB" id="Q6H834"/>
<feature type="region of interest" description="Disordered" evidence="1">
    <location>
        <begin position="1"/>
        <end position="23"/>
    </location>
</feature>
<evidence type="ECO:0000256" key="1">
    <source>
        <dbReference type="SAM" id="MobiDB-lite"/>
    </source>
</evidence>
<sequence>MRGENIGCPSASASPRLPSPTSLARAASSSTCSLACATSSAGFVRALKYHKTSIEKNQF</sequence>
<evidence type="ECO:0000313" key="2">
    <source>
        <dbReference type="EMBL" id="BAD25115.1"/>
    </source>
</evidence>
<organism evidence="2 3">
    <name type="scientific">Oryza sativa subsp. japonica</name>
    <name type="common">Rice</name>
    <dbReference type="NCBI Taxonomy" id="39947"/>
    <lineage>
        <taxon>Eukaryota</taxon>
        <taxon>Viridiplantae</taxon>
        <taxon>Streptophyta</taxon>
        <taxon>Embryophyta</taxon>
        <taxon>Tracheophyta</taxon>
        <taxon>Spermatophyta</taxon>
        <taxon>Magnoliopsida</taxon>
        <taxon>Liliopsida</taxon>
        <taxon>Poales</taxon>
        <taxon>Poaceae</taxon>
        <taxon>BOP clade</taxon>
        <taxon>Oryzoideae</taxon>
        <taxon>Oryzeae</taxon>
        <taxon>Oryzinae</taxon>
        <taxon>Oryza</taxon>
        <taxon>Oryza sativa</taxon>
    </lineage>
</organism>
<evidence type="ECO:0000313" key="3">
    <source>
        <dbReference type="Proteomes" id="UP000000763"/>
    </source>
</evidence>
<proteinExistence type="predicted"/>